<dbReference type="PANTHER" id="PTHR37813:SF1">
    <property type="entry name" value="FELS-2 PROPHAGE PROTEIN"/>
    <property type="match status" value="1"/>
</dbReference>
<dbReference type="RefSeq" id="WP_368652364.1">
    <property type="nucleotide sequence ID" value="NZ_CP162599.1"/>
</dbReference>
<feature type="transmembrane region" description="Helical" evidence="4">
    <location>
        <begin position="528"/>
        <end position="547"/>
    </location>
</feature>
<organism evidence="6">
    <name type="scientific">Ornithinibacillus sp. 4-3</name>
    <dbReference type="NCBI Taxonomy" id="3231488"/>
    <lineage>
        <taxon>Bacteria</taxon>
        <taxon>Bacillati</taxon>
        <taxon>Bacillota</taxon>
        <taxon>Bacilli</taxon>
        <taxon>Bacillales</taxon>
        <taxon>Bacillaceae</taxon>
        <taxon>Ornithinibacillus</taxon>
    </lineage>
</organism>
<dbReference type="AlphaFoldDB" id="A0AB39HKG5"/>
<dbReference type="NCBIfam" id="TIGR01760">
    <property type="entry name" value="tape_meas_TP901"/>
    <property type="match status" value="1"/>
</dbReference>
<proteinExistence type="predicted"/>
<keyword evidence="4" id="KW-0472">Membrane</keyword>
<evidence type="ECO:0000259" key="5">
    <source>
        <dbReference type="Pfam" id="PF10145"/>
    </source>
</evidence>
<feature type="compositionally biased region" description="Polar residues" evidence="3">
    <location>
        <begin position="997"/>
        <end position="1006"/>
    </location>
</feature>
<keyword evidence="4" id="KW-0812">Transmembrane</keyword>
<feature type="coiled-coil region" evidence="2">
    <location>
        <begin position="619"/>
        <end position="646"/>
    </location>
</feature>
<dbReference type="EMBL" id="CP162599">
    <property type="protein sequence ID" value="XDK31638.1"/>
    <property type="molecule type" value="Genomic_DNA"/>
</dbReference>
<protein>
    <submittedName>
        <fullName evidence="6">Phage tail tape measure protein</fullName>
    </submittedName>
</protein>
<keyword evidence="1" id="KW-1188">Viral release from host cell</keyword>
<feature type="domain" description="Phage tail tape measure protein" evidence="5">
    <location>
        <begin position="202"/>
        <end position="400"/>
    </location>
</feature>
<dbReference type="PANTHER" id="PTHR37813">
    <property type="entry name" value="FELS-2 PROPHAGE PROTEIN"/>
    <property type="match status" value="1"/>
</dbReference>
<evidence type="ECO:0000256" key="3">
    <source>
        <dbReference type="SAM" id="MobiDB-lite"/>
    </source>
</evidence>
<dbReference type="InterPro" id="IPR010090">
    <property type="entry name" value="Phage_tape_meas"/>
</dbReference>
<feature type="coiled-coil region" evidence="2">
    <location>
        <begin position="1164"/>
        <end position="1191"/>
    </location>
</feature>
<evidence type="ECO:0000313" key="6">
    <source>
        <dbReference type="EMBL" id="XDK31638.1"/>
    </source>
</evidence>
<gene>
    <name evidence="6" type="ORF">AB4Y30_11435</name>
</gene>
<evidence type="ECO:0000256" key="4">
    <source>
        <dbReference type="SAM" id="Phobius"/>
    </source>
</evidence>
<feature type="region of interest" description="Disordered" evidence="3">
    <location>
        <begin position="955"/>
        <end position="1012"/>
    </location>
</feature>
<reference evidence="6" key="1">
    <citation type="submission" date="2024-07" db="EMBL/GenBank/DDBJ databases">
        <title>Halotolerant mesophilic bacterium Ornithinibacillus sp. 4-3, sp. nov., isolated from soil.</title>
        <authorList>
            <person name="Sidarenka A.V."/>
            <person name="Guliayeva D.E."/>
            <person name="Leanovich S.I."/>
            <person name="Hileuskaya K.S."/>
            <person name="Akhremchuk A.E."/>
            <person name="Sikolenko M.A."/>
            <person name="Valentovich L.N."/>
        </authorList>
    </citation>
    <scope>NUCLEOTIDE SEQUENCE</scope>
    <source>
        <strain evidence="6">4-3</strain>
    </source>
</reference>
<evidence type="ECO:0000256" key="1">
    <source>
        <dbReference type="ARBA" id="ARBA00022612"/>
    </source>
</evidence>
<accession>A0AB39HKG5</accession>
<name>A0AB39HKG5_9BACI</name>
<keyword evidence="2" id="KW-0175">Coiled coil</keyword>
<feature type="compositionally biased region" description="Basic and acidic residues" evidence="3">
    <location>
        <begin position="955"/>
        <end position="993"/>
    </location>
</feature>
<dbReference type="Pfam" id="PF10145">
    <property type="entry name" value="PhageMin_Tail"/>
    <property type="match status" value="1"/>
</dbReference>
<sequence length="1238" mass="134527">MSGKNLKVNLVANTSQFKSAMTQSSNQIKLLNSEFKKAAAETDKYGNKLDATGAKKRQLNGIIDQYKVKIQAITTEQRRWTSELKKGNITEQEHAQKQQELARRLNNTQAEMKRYEGQLKRLNAEGKKVTRTYADFNKQFRNVGMTIRNTSAQVGIAAGIGFYAMKRAIGDVLTEAMNFESGMSRVKAVSGATAEEMAAMKDQALELNKTTVFTAEQAAAGMEKLALSGWKAEAIMKAMPGMLSLAAAGSLELATAADITSDTMQAFNLSADKATHSADVFAYAQANANTNVEQMGEAMKYLAPTANSLGWSLEESAAVIMKLADNGLKGSMATQAFGSSLVRLSAPTPKASKLIKKLGMEFFDAEGKMKTMPEVIAEMEKGLSGMSEEQKAATMDVLVGKNAFKQWQILLKESSGTLSETTDELRNADGAAKDMADTMLDNAQGALVRMQSALSALKIELGEKLLPIFANAAEFVMDLANNLSEMDDATIQSVAETALLVTAVLGVTTAVAGLVTAFGALMAFAGPIGVAITAGTLILGTLAAAIYKNKVETERLAEEQEKARTEALRYGDGLSEGTKKGVKGYTDLYEGAKLKMLELRTMSEDEAKKTSAEVVKAFSEMADKVIAELETQREKLTNAVNEVYAIAGDAGKEAANEYTNKAIEHFDEDIANYKRALDVVKKAHDEYSSDLSKMPYEFAHEYQEALKVLEGGSREFARTQDELFNIQKNISGKQGNLVAQEASQWSKKMNDTYQASLKAANDWYVEKQATFEQAVAQGVYTQEEYEQLMIGVQSRTNEMMAMAAKEYEETNQILFDNLDKRGDIIDLKTGEIFERQEKNYVDAEGMVKKSLETQEDYLARWMESNMEHLEGNAEFAQHTQDIYLRDLQAFLVACGMTAEEAEAMSIEIASTVLEGLEEGDERAFEAGKNKGEAHIDGIESTKTEVANAGGEITDVADHSFHQKKDSAHKAGKDKGEAHKKGIESTKSENDRAADGVSKSTTDNLAKTSDGGGGKKAVYDFIAGMRGQQSNAYAQARSTAQRGEKGLKSVKTKSAGDGFVSGFRGSINGGNRSIWSAAWSLGKSALNALKQSIKSRSPSRETGKEGINFVDGFAINISSNKKKAINSAKVLGKESVQALNSELTNYKNAMNALPMALEKNKEVLKVEHEVKNSGLEDQLNALENVMKKLVDVMNSNSEDKGDINVSMNIVVRGQNDIDKIDTMLSNLGNRRKAAFGGAT</sequence>
<keyword evidence="4" id="KW-1133">Transmembrane helix</keyword>
<evidence type="ECO:0000256" key="2">
    <source>
        <dbReference type="SAM" id="Coils"/>
    </source>
</evidence>
<feature type="coiled-coil region" evidence="2">
    <location>
        <begin position="91"/>
        <end position="132"/>
    </location>
</feature>
<feature type="transmembrane region" description="Helical" evidence="4">
    <location>
        <begin position="498"/>
        <end position="521"/>
    </location>
</feature>